<keyword evidence="3" id="KW-0804">Transcription</keyword>
<evidence type="ECO:0000256" key="3">
    <source>
        <dbReference type="ARBA" id="ARBA00023163"/>
    </source>
</evidence>
<feature type="domain" description="HTH tetR-type" evidence="5">
    <location>
        <begin position="20"/>
        <end position="81"/>
    </location>
</feature>
<protein>
    <submittedName>
        <fullName evidence="6">Bacterial regulatory protein, tetR family</fullName>
    </submittedName>
</protein>
<evidence type="ECO:0000256" key="2">
    <source>
        <dbReference type="ARBA" id="ARBA00023125"/>
    </source>
</evidence>
<feature type="DNA-binding region" description="H-T-H motif" evidence="4">
    <location>
        <begin position="44"/>
        <end position="63"/>
    </location>
</feature>
<evidence type="ECO:0000256" key="1">
    <source>
        <dbReference type="ARBA" id="ARBA00023015"/>
    </source>
</evidence>
<organism evidence="6 7">
    <name type="scientific">Phaeobacter piscinae</name>
    <dbReference type="NCBI Taxonomy" id="1580596"/>
    <lineage>
        <taxon>Bacteria</taxon>
        <taxon>Pseudomonadati</taxon>
        <taxon>Pseudomonadota</taxon>
        <taxon>Alphaproteobacteria</taxon>
        <taxon>Rhodobacterales</taxon>
        <taxon>Roseobacteraceae</taxon>
        <taxon>Phaeobacter</taxon>
    </lineage>
</organism>
<keyword evidence="2 4" id="KW-0238">DNA-binding</keyword>
<dbReference type="SUPFAM" id="SSF48498">
    <property type="entry name" value="Tetracyclin repressor-like, C-terminal domain"/>
    <property type="match status" value="1"/>
</dbReference>
<dbReference type="GO" id="GO:0045892">
    <property type="term" value="P:negative regulation of DNA-templated transcription"/>
    <property type="evidence" value="ECO:0007669"/>
    <property type="project" value="InterPro"/>
</dbReference>
<dbReference type="EMBL" id="CP010767">
    <property type="protein sequence ID" value="ATG42687.1"/>
    <property type="molecule type" value="Genomic_DNA"/>
</dbReference>
<dbReference type="Gene3D" id="1.10.10.60">
    <property type="entry name" value="Homeodomain-like"/>
    <property type="match status" value="1"/>
</dbReference>
<reference evidence="6 7" key="1">
    <citation type="journal article" date="2017" name="Front. Microbiol.">
        <title>Phaeobacter piscinae sp. nov., a species of the Roseobacter group and potential aquaculture probiont.</title>
        <authorList>
            <person name="Sonnenschein E.C."/>
            <person name="Phippen C.B.W."/>
            <person name="Nielsen K.F."/>
            <person name="Mateiu R.V."/>
            <person name="Melchiorsen J."/>
            <person name="Gram L."/>
            <person name="Overmann J."/>
            <person name="Freese H.M."/>
        </authorList>
    </citation>
    <scope>NUCLEOTIDE SEQUENCE [LARGE SCALE GENOMIC DNA]</scope>
    <source>
        <strain evidence="6 7">P13</strain>
    </source>
</reference>
<dbReference type="SUPFAM" id="SSF46689">
    <property type="entry name" value="Homeodomain-like"/>
    <property type="match status" value="1"/>
</dbReference>
<gene>
    <name evidence="6" type="ORF">PhaeoP13_00727</name>
</gene>
<evidence type="ECO:0000259" key="5">
    <source>
        <dbReference type="PROSITE" id="PS50977"/>
    </source>
</evidence>
<dbReference type="Proteomes" id="UP000218606">
    <property type="component" value="Chromosome"/>
</dbReference>
<dbReference type="RefSeq" id="WP_096870815.1">
    <property type="nucleotide sequence ID" value="NZ_CP010715.1"/>
</dbReference>
<keyword evidence="1" id="KW-0805">Transcription regulation</keyword>
<dbReference type="PROSITE" id="PS50977">
    <property type="entry name" value="HTH_TETR_2"/>
    <property type="match status" value="1"/>
</dbReference>
<evidence type="ECO:0000256" key="4">
    <source>
        <dbReference type="PROSITE-ProRule" id="PRU00335"/>
    </source>
</evidence>
<evidence type="ECO:0000313" key="7">
    <source>
        <dbReference type="Proteomes" id="UP000218606"/>
    </source>
</evidence>
<dbReference type="InterPro" id="IPR036271">
    <property type="entry name" value="Tet_transcr_reg_TetR-rel_C_sf"/>
</dbReference>
<evidence type="ECO:0000313" key="6">
    <source>
        <dbReference type="EMBL" id="ATG42687.1"/>
    </source>
</evidence>
<dbReference type="GO" id="GO:0003677">
    <property type="term" value="F:DNA binding"/>
    <property type="evidence" value="ECO:0007669"/>
    <property type="project" value="UniProtKB-UniRule"/>
</dbReference>
<proteinExistence type="predicted"/>
<dbReference type="InterPro" id="IPR009057">
    <property type="entry name" value="Homeodomain-like_sf"/>
</dbReference>
<dbReference type="InterPro" id="IPR004111">
    <property type="entry name" value="Repressor_TetR_C"/>
</dbReference>
<accession>A0AAN1GP98</accession>
<dbReference type="AlphaFoldDB" id="A0AAN1GP98"/>
<dbReference type="Pfam" id="PF00440">
    <property type="entry name" value="TetR_N"/>
    <property type="match status" value="1"/>
</dbReference>
<sequence>MTSENSAIQTNNLIFKAGTSLSTELILDTALTLAEEVGSLEKLSLRKIGKALNADPTAIYRYFRSKNELLQAMADRIYSRMLPAKDITDEDWATQLTEIASSIRSVYLVFPTIGLEVTNLSESDARAASYVIDAIYRALEHSGLPERQIPVFGEVLLSMAIGVGTGENLFGSDPDRSKALVREKQKKLDPAQYPNLTRHLGSPIPSNEEVFDLAVQMLIEKISAVASASSKS</sequence>
<dbReference type="Gene3D" id="1.10.357.10">
    <property type="entry name" value="Tetracycline Repressor, domain 2"/>
    <property type="match status" value="1"/>
</dbReference>
<dbReference type="InterPro" id="IPR001647">
    <property type="entry name" value="HTH_TetR"/>
</dbReference>
<dbReference type="Pfam" id="PF02909">
    <property type="entry name" value="TetR_C_1"/>
    <property type="match status" value="1"/>
</dbReference>
<name>A0AAN1GP98_9RHOB</name>